<proteinExistence type="predicted"/>
<dbReference type="AlphaFoldDB" id="X1E5T0"/>
<reference evidence="1" key="1">
    <citation type="journal article" date="2014" name="Front. Microbiol.">
        <title>High frequency of phylogenetically diverse reductive dehalogenase-homologous genes in deep subseafloor sedimentary metagenomes.</title>
        <authorList>
            <person name="Kawai M."/>
            <person name="Futagami T."/>
            <person name="Toyoda A."/>
            <person name="Takaki Y."/>
            <person name="Nishi S."/>
            <person name="Hori S."/>
            <person name="Arai W."/>
            <person name="Tsubouchi T."/>
            <person name="Morono Y."/>
            <person name="Uchiyama I."/>
            <person name="Ito T."/>
            <person name="Fujiyama A."/>
            <person name="Inagaki F."/>
            <person name="Takami H."/>
        </authorList>
    </citation>
    <scope>NUCLEOTIDE SEQUENCE</scope>
    <source>
        <strain evidence="1">Expedition CK06-06</strain>
    </source>
</reference>
<sequence length="82" mass="9307">MTGYNPVRGPRTLGCLYLSELPDGRYECLIRSGEIDLDGLSEQVREYYLQECLDYPSPDNPAHCPPRHELLEGCGYRMVGVE</sequence>
<protein>
    <submittedName>
        <fullName evidence="1">Uncharacterized protein</fullName>
    </submittedName>
</protein>
<organism evidence="1">
    <name type="scientific">marine sediment metagenome</name>
    <dbReference type="NCBI Taxonomy" id="412755"/>
    <lineage>
        <taxon>unclassified sequences</taxon>
        <taxon>metagenomes</taxon>
        <taxon>ecological metagenomes</taxon>
    </lineage>
</organism>
<evidence type="ECO:0000313" key="1">
    <source>
        <dbReference type="EMBL" id="GAH28626.1"/>
    </source>
</evidence>
<comment type="caution">
    <text evidence="1">The sequence shown here is derived from an EMBL/GenBank/DDBJ whole genome shotgun (WGS) entry which is preliminary data.</text>
</comment>
<accession>X1E5T0</accession>
<dbReference type="EMBL" id="BARU01005237">
    <property type="protein sequence ID" value="GAH28626.1"/>
    <property type="molecule type" value="Genomic_DNA"/>
</dbReference>
<name>X1E5T0_9ZZZZ</name>
<gene>
    <name evidence="1" type="ORF">S03H2_10144</name>
</gene>